<dbReference type="RefSeq" id="WP_097019719.1">
    <property type="nucleotide sequence ID" value="NZ_OBDZ01000076.1"/>
</dbReference>
<reference evidence="2" key="1">
    <citation type="submission" date="2017-09" db="EMBL/GenBank/DDBJ databases">
        <authorList>
            <person name="Varghese N."/>
            <person name="Submissions S."/>
        </authorList>
    </citation>
    <scope>NUCLEOTIDE SEQUENCE [LARGE SCALE GENOMIC DNA]</scope>
    <source>
        <strain evidence="2">MSL47</strain>
    </source>
</reference>
<evidence type="ECO:0008006" key="3">
    <source>
        <dbReference type="Google" id="ProtNLM"/>
    </source>
</evidence>
<gene>
    <name evidence="1" type="ORF">SAMN06265827_1763</name>
</gene>
<protein>
    <recommendedName>
        <fullName evidence="3">Phage transcriptional regulator, ArpU family</fullName>
    </recommendedName>
</protein>
<sequence>MKKHKKLIKYLLNYKKIKSRVEAINVQLEYNQQAIDYSVPRVSGGGSCDPVYDIVEKRLDSKLAQEKMEKERIINLIETGLEALDKELELPLIEAKYFQDRAEMDNMIYNSTRFPYSASQYYRVKKRALEKLEESIGDLI</sequence>
<dbReference type="EMBL" id="OBDZ01000076">
    <property type="protein sequence ID" value="SNY48317.1"/>
    <property type="molecule type" value="Genomic_DNA"/>
</dbReference>
<organism evidence="1 2">
    <name type="scientific">Orenia metallireducens</name>
    <dbReference type="NCBI Taxonomy" id="1413210"/>
    <lineage>
        <taxon>Bacteria</taxon>
        <taxon>Bacillati</taxon>
        <taxon>Bacillota</taxon>
        <taxon>Clostridia</taxon>
        <taxon>Halanaerobiales</taxon>
        <taxon>Halobacteroidaceae</taxon>
        <taxon>Orenia</taxon>
    </lineage>
</organism>
<accession>A0A285IKP2</accession>
<proteinExistence type="predicted"/>
<keyword evidence="2" id="KW-1185">Reference proteome</keyword>
<evidence type="ECO:0000313" key="2">
    <source>
        <dbReference type="Proteomes" id="UP000219573"/>
    </source>
</evidence>
<dbReference type="Proteomes" id="UP000219573">
    <property type="component" value="Unassembled WGS sequence"/>
</dbReference>
<dbReference type="OrthoDB" id="2112250at2"/>
<dbReference type="AlphaFoldDB" id="A0A285IKP2"/>
<name>A0A285IKP2_9FIRM</name>
<evidence type="ECO:0000313" key="1">
    <source>
        <dbReference type="EMBL" id="SNY48317.1"/>
    </source>
</evidence>